<dbReference type="CDD" id="cd00383">
    <property type="entry name" value="trans_reg_C"/>
    <property type="match status" value="1"/>
</dbReference>
<sequence length="179" mass="19890">MIVLDVMMPGMNGFQVCGHLRAVGDLTPILMLTAKDGEFDQAEALETGSDDYVTKPFSFVVLMARLRALVRRTRPAQRAVRHFGDLEVDLATRRCRRAYQEVTLTGRQFAVLALLAERADQPVSKSEIAGVVWDDVYDLDLNVVEVHVSALRRKIDKPFGRSGIETVRGAGYRLRADGG</sequence>
<dbReference type="PROSITE" id="PS50110">
    <property type="entry name" value="RESPONSE_REGULATORY"/>
    <property type="match status" value="1"/>
</dbReference>
<dbReference type="InterPro" id="IPR036388">
    <property type="entry name" value="WH-like_DNA-bd_sf"/>
</dbReference>
<dbReference type="InterPro" id="IPR001867">
    <property type="entry name" value="OmpR/PhoB-type_DNA-bd"/>
</dbReference>
<feature type="domain" description="OmpR/PhoB-type" evidence="5">
    <location>
        <begin position="78"/>
        <end position="176"/>
    </location>
</feature>
<dbReference type="InterPro" id="IPR039420">
    <property type="entry name" value="WalR-like"/>
</dbReference>
<dbReference type="PANTHER" id="PTHR48111">
    <property type="entry name" value="REGULATOR OF RPOS"/>
    <property type="match status" value="1"/>
</dbReference>
<gene>
    <name evidence="6" type="ORF">CLV70_13025</name>
</gene>
<evidence type="ECO:0000313" key="6">
    <source>
        <dbReference type="EMBL" id="PRY19647.1"/>
    </source>
</evidence>
<accession>A0A2T0RER2</accession>
<reference evidence="6 7" key="1">
    <citation type="submission" date="2018-03" db="EMBL/GenBank/DDBJ databases">
        <title>Genomic Encyclopedia of Archaeal and Bacterial Type Strains, Phase II (KMG-II): from individual species to whole genera.</title>
        <authorList>
            <person name="Goeker M."/>
        </authorList>
    </citation>
    <scope>NUCLEOTIDE SEQUENCE [LARGE SCALE GENOMIC DNA]</scope>
    <source>
        <strain evidence="6 7">DSM 45348</strain>
    </source>
</reference>
<dbReference type="Pfam" id="PF00486">
    <property type="entry name" value="Trans_reg_C"/>
    <property type="match status" value="1"/>
</dbReference>
<dbReference type="PANTHER" id="PTHR48111:SF36">
    <property type="entry name" value="TRANSCRIPTIONAL REGULATORY PROTEIN CUTR"/>
    <property type="match status" value="1"/>
</dbReference>
<name>A0A2T0RER2_9ACTN</name>
<dbReference type="InterPro" id="IPR001789">
    <property type="entry name" value="Sig_transdc_resp-reg_receiver"/>
</dbReference>
<evidence type="ECO:0000256" key="3">
    <source>
        <dbReference type="PROSITE-ProRule" id="PRU01091"/>
    </source>
</evidence>
<keyword evidence="2" id="KW-0597">Phosphoprotein</keyword>
<dbReference type="SUPFAM" id="SSF46894">
    <property type="entry name" value="C-terminal effector domain of the bipartite response regulators"/>
    <property type="match status" value="1"/>
</dbReference>
<dbReference type="Gene3D" id="3.40.50.2300">
    <property type="match status" value="1"/>
</dbReference>
<evidence type="ECO:0000259" key="5">
    <source>
        <dbReference type="PROSITE" id="PS51755"/>
    </source>
</evidence>
<proteinExistence type="predicted"/>
<organism evidence="6 7">
    <name type="scientific">Pseudosporangium ferrugineum</name>
    <dbReference type="NCBI Taxonomy" id="439699"/>
    <lineage>
        <taxon>Bacteria</taxon>
        <taxon>Bacillati</taxon>
        <taxon>Actinomycetota</taxon>
        <taxon>Actinomycetes</taxon>
        <taxon>Micromonosporales</taxon>
        <taxon>Micromonosporaceae</taxon>
        <taxon>Pseudosporangium</taxon>
    </lineage>
</organism>
<dbReference type="Proteomes" id="UP000239209">
    <property type="component" value="Unassembled WGS sequence"/>
</dbReference>
<dbReference type="GO" id="GO:0005829">
    <property type="term" value="C:cytosol"/>
    <property type="evidence" value="ECO:0007669"/>
    <property type="project" value="TreeGrafter"/>
</dbReference>
<dbReference type="SUPFAM" id="SSF52172">
    <property type="entry name" value="CheY-like"/>
    <property type="match status" value="1"/>
</dbReference>
<dbReference type="GO" id="GO:0006355">
    <property type="term" value="P:regulation of DNA-templated transcription"/>
    <property type="evidence" value="ECO:0007669"/>
    <property type="project" value="InterPro"/>
</dbReference>
<feature type="modified residue" description="4-aspartylphosphate" evidence="2">
    <location>
        <position position="5"/>
    </location>
</feature>
<dbReference type="InterPro" id="IPR011006">
    <property type="entry name" value="CheY-like_superfamily"/>
</dbReference>
<evidence type="ECO:0000256" key="1">
    <source>
        <dbReference type="ARBA" id="ARBA00023125"/>
    </source>
</evidence>
<keyword evidence="1 3" id="KW-0238">DNA-binding</keyword>
<evidence type="ECO:0000259" key="4">
    <source>
        <dbReference type="PROSITE" id="PS50110"/>
    </source>
</evidence>
<feature type="domain" description="Response regulatory" evidence="4">
    <location>
        <begin position="1"/>
        <end position="70"/>
    </location>
</feature>
<evidence type="ECO:0000313" key="7">
    <source>
        <dbReference type="Proteomes" id="UP000239209"/>
    </source>
</evidence>
<dbReference type="Gene3D" id="1.10.10.10">
    <property type="entry name" value="Winged helix-like DNA-binding domain superfamily/Winged helix DNA-binding domain"/>
    <property type="match status" value="1"/>
</dbReference>
<dbReference type="Pfam" id="PF00072">
    <property type="entry name" value="Response_reg"/>
    <property type="match status" value="1"/>
</dbReference>
<keyword evidence="7" id="KW-1185">Reference proteome</keyword>
<protein>
    <submittedName>
        <fullName evidence="6">DNA-binding response OmpR family regulator</fullName>
    </submittedName>
</protein>
<evidence type="ECO:0000256" key="2">
    <source>
        <dbReference type="PROSITE-ProRule" id="PRU00169"/>
    </source>
</evidence>
<dbReference type="CDD" id="cd17574">
    <property type="entry name" value="REC_OmpR"/>
    <property type="match status" value="1"/>
</dbReference>
<dbReference type="EMBL" id="PVZG01000030">
    <property type="protein sequence ID" value="PRY19647.1"/>
    <property type="molecule type" value="Genomic_DNA"/>
</dbReference>
<dbReference type="GO" id="GO:0000156">
    <property type="term" value="F:phosphorelay response regulator activity"/>
    <property type="evidence" value="ECO:0007669"/>
    <property type="project" value="TreeGrafter"/>
</dbReference>
<feature type="DNA-binding region" description="OmpR/PhoB-type" evidence="3">
    <location>
        <begin position="78"/>
        <end position="176"/>
    </location>
</feature>
<dbReference type="GO" id="GO:0000976">
    <property type="term" value="F:transcription cis-regulatory region binding"/>
    <property type="evidence" value="ECO:0007669"/>
    <property type="project" value="TreeGrafter"/>
</dbReference>
<dbReference type="SMART" id="SM00862">
    <property type="entry name" value="Trans_reg_C"/>
    <property type="match status" value="1"/>
</dbReference>
<dbReference type="InterPro" id="IPR016032">
    <property type="entry name" value="Sig_transdc_resp-reg_C-effctor"/>
</dbReference>
<dbReference type="GO" id="GO:0032993">
    <property type="term" value="C:protein-DNA complex"/>
    <property type="evidence" value="ECO:0007669"/>
    <property type="project" value="TreeGrafter"/>
</dbReference>
<comment type="caution">
    <text evidence="6">The sequence shown here is derived from an EMBL/GenBank/DDBJ whole genome shotgun (WGS) entry which is preliminary data.</text>
</comment>
<dbReference type="AlphaFoldDB" id="A0A2T0RER2"/>
<dbReference type="PROSITE" id="PS51755">
    <property type="entry name" value="OMPR_PHOB"/>
    <property type="match status" value="1"/>
</dbReference>